<protein>
    <submittedName>
        <fullName evidence="3">Uncharacterized protein</fullName>
    </submittedName>
</protein>
<proteinExistence type="predicted"/>
<dbReference type="Proteomes" id="UP000277212">
    <property type="component" value="Unassembled WGS sequence"/>
</dbReference>
<feature type="coiled-coil region" evidence="1">
    <location>
        <begin position="91"/>
        <end position="118"/>
    </location>
</feature>
<gene>
    <name evidence="3" type="ORF">CDV36_003241</name>
</gene>
<keyword evidence="1" id="KW-0175">Coiled coil</keyword>
<evidence type="ECO:0000313" key="3">
    <source>
        <dbReference type="EMBL" id="RMJ17057.1"/>
    </source>
</evidence>
<keyword evidence="4" id="KW-1185">Reference proteome</keyword>
<sequence>MSRVPYFPLSSTETSNAVLKESKQIRGAKRAVKDRANESPHSHSSPSLEVETFPGDEGDHHTVSQPAKELSLLEEPARNVKGEFPTDQTRQGALETNYQNLLRHNEELEKDYAELWEEWKELGEVLSNLRARHQPLGQLEDKDLIQCATELRYNISNLSQQWPEGGSMKNAPTEVPYLPYLQAITPDSSSYYTLLIDPDRRPQIIEAFIWRVLAGELFGRFCWAGEEIASSVRDLTKWLAAISESDPSRNSDLRMWTSKTTELLLETLDVKDQETSDRLGLLKRRIVEQIIRALEVPENSEQGIVLQLDDILDKALDLDRDFSQQVAKWEWKHSEFDCEGRLAFDQATMMSDERSKKKRPRVVQLIVSPALVKRGDANGENYDLETIVMKMGVSFQRFQR</sequence>
<name>A0A3M2SHM3_9HYPO</name>
<comment type="caution">
    <text evidence="3">The sequence shown here is derived from an EMBL/GenBank/DDBJ whole genome shotgun (WGS) entry which is preliminary data.</text>
</comment>
<feature type="region of interest" description="Disordered" evidence="2">
    <location>
        <begin position="1"/>
        <end position="76"/>
    </location>
</feature>
<dbReference type="OrthoDB" id="5213630at2759"/>
<dbReference type="AlphaFoldDB" id="A0A3M2SHM3"/>
<dbReference type="EMBL" id="NKUJ01000038">
    <property type="protein sequence ID" value="RMJ17057.1"/>
    <property type="molecule type" value="Genomic_DNA"/>
</dbReference>
<evidence type="ECO:0000256" key="2">
    <source>
        <dbReference type="SAM" id="MobiDB-lite"/>
    </source>
</evidence>
<reference evidence="3 4" key="1">
    <citation type="submission" date="2017-06" db="EMBL/GenBank/DDBJ databases">
        <title>Comparative genomic analysis of Ambrosia Fusariam Clade fungi.</title>
        <authorList>
            <person name="Stajich J.E."/>
            <person name="Carrillo J."/>
            <person name="Kijimoto T."/>
            <person name="Eskalen A."/>
            <person name="O'Donnell K."/>
            <person name="Kasson M."/>
        </authorList>
    </citation>
    <scope>NUCLEOTIDE SEQUENCE [LARGE SCALE GENOMIC DNA]</scope>
    <source>
        <strain evidence="3">UCR3666</strain>
    </source>
</reference>
<organism evidence="3 4">
    <name type="scientific">Fusarium kuroshium</name>
    <dbReference type="NCBI Taxonomy" id="2010991"/>
    <lineage>
        <taxon>Eukaryota</taxon>
        <taxon>Fungi</taxon>
        <taxon>Dikarya</taxon>
        <taxon>Ascomycota</taxon>
        <taxon>Pezizomycotina</taxon>
        <taxon>Sordariomycetes</taxon>
        <taxon>Hypocreomycetidae</taxon>
        <taxon>Hypocreales</taxon>
        <taxon>Nectriaceae</taxon>
        <taxon>Fusarium</taxon>
        <taxon>Fusarium solani species complex</taxon>
    </lineage>
</organism>
<evidence type="ECO:0000313" key="4">
    <source>
        <dbReference type="Proteomes" id="UP000277212"/>
    </source>
</evidence>
<accession>A0A3M2SHM3</accession>
<feature type="compositionally biased region" description="Basic and acidic residues" evidence="2">
    <location>
        <begin position="31"/>
        <end position="41"/>
    </location>
</feature>
<dbReference type="STRING" id="2010991.A0A3M2SHM3"/>
<evidence type="ECO:0000256" key="1">
    <source>
        <dbReference type="SAM" id="Coils"/>
    </source>
</evidence>